<gene>
    <name evidence="2" type="ORF">EPUL_005118</name>
</gene>
<feature type="compositionally biased region" description="Basic residues" evidence="1">
    <location>
        <begin position="122"/>
        <end position="138"/>
    </location>
</feature>
<name>A0A2S4PQ20_9PEZI</name>
<accession>A0A2S4PQ20</accession>
<dbReference type="Proteomes" id="UP000237438">
    <property type="component" value="Unassembled WGS sequence"/>
</dbReference>
<evidence type="ECO:0000313" key="2">
    <source>
        <dbReference type="EMBL" id="POS84104.1"/>
    </source>
</evidence>
<dbReference type="OrthoDB" id="3606391at2759"/>
<proteinExistence type="predicted"/>
<sequence>MNDLRPEAFTVAEEIDMLREKHLVNMCKIPDRTAPNGSENTDFENALLPKELAEVNATRQMYERAWHARILICTTAISYINSTLASLVDKIEKEEVSPFKAYLGLAIAKFTAADSSPNRSHIPSHTHPTKANSHKLRKDKNMAKKVAVVTPRIMNNEVLNIGNE</sequence>
<dbReference type="AlphaFoldDB" id="A0A2S4PQ20"/>
<protein>
    <submittedName>
        <fullName evidence="2">Uncharacterized protein</fullName>
    </submittedName>
</protein>
<organism evidence="2 3">
    <name type="scientific">Erysiphe pulchra</name>
    <dbReference type="NCBI Taxonomy" id="225359"/>
    <lineage>
        <taxon>Eukaryota</taxon>
        <taxon>Fungi</taxon>
        <taxon>Dikarya</taxon>
        <taxon>Ascomycota</taxon>
        <taxon>Pezizomycotina</taxon>
        <taxon>Leotiomycetes</taxon>
        <taxon>Erysiphales</taxon>
        <taxon>Erysiphaceae</taxon>
        <taxon>Erysiphe</taxon>
    </lineage>
</organism>
<evidence type="ECO:0000313" key="3">
    <source>
        <dbReference type="Proteomes" id="UP000237438"/>
    </source>
</evidence>
<evidence type="ECO:0000256" key="1">
    <source>
        <dbReference type="SAM" id="MobiDB-lite"/>
    </source>
</evidence>
<feature type="region of interest" description="Disordered" evidence="1">
    <location>
        <begin position="115"/>
        <end position="138"/>
    </location>
</feature>
<reference evidence="2 3" key="1">
    <citation type="submission" date="2017-10" db="EMBL/GenBank/DDBJ databases">
        <title>Development of genomic resources for the powdery mildew, Erysiphe pulchra.</title>
        <authorList>
            <person name="Wadl P.A."/>
            <person name="Mack B.M."/>
            <person name="Moore G."/>
            <person name="Beltz S.B."/>
        </authorList>
    </citation>
    <scope>NUCLEOTIDE SEQUENCE [LARGE SCALE GENOMIC DNA]</scope>
    <source>
        <strain evidence="2">Cflorida</strain>
    </source>
</reference>
<keyword evidence="3" id="KW-1185">Reference proteome</keyword>
<comment type="caution">
    <text evidence="2">The sequence shown here is derived from an EMBL/GenBank/DDBJ whole genome shotgun (WGS) entry which is preliminary data.</text>
</comment>
<dbReference type="EMBL" id="PEDP01001175">
    <property type="protein sequence ID" value="POS84104.1"/>
    <property type="molecule type" value="Genomic_DNA"/>
</dbReference>